<dbReference type="Gene3D" id="3.40.50.11780">
    <property type="match status" value="1"/>
</dbReference>
<gene>
    <name evidence="3" type="ORF">L0664_13405</name>
</gene>
<organism evidence="3 4">
    <name type="scientific">Octadecabacter dasysiphoniae</name>
    <dbReference type="NCBI Taxonomy" id="2909341"/>
    <lineage>
        <taxon>Bacteria</taxon>
        <taxon>Pseudomonadati</taxon>
        <taxon>Pseudomonadota</taxon>
        <taxon>Alphaproteobacteria</taxon>
        <taxon>Rhodobacterales</taxon>
        <taxon>Roseobacteraceae</taxon>
        <taxon>Octadecabacter</taxon>
    </lineage>
</organism>
<evidence type="ECO:0000259" key="2">
    <source>
        <dbReference type="Pfam" id="PF17482"/>
    </source>
</evidence>
<dbReference type="Pfam" id="PF17482">
    <property type="entry name" value="Phage_sheath_1C"/>
    <property type="match status" value="1"/>
</dbReference>
<dbReference type="InterPro" id="IPR052042">
    <property type="entry name" value="Tail_sheath_structural"/>
</dbReference>
<comment type="similarity">
    <text evidence="1">Belongs to the myoviridae tail sheath protein family.</text>
</comment>
<name>A0ABS9CYT5_9RHOB</name>
<evidence type="ECO:0000256" key="1">
    <source>
        <dbReference type="ARBA" id="ARBA00008005"/>
    </source>
</evidence>
<dbReference type="PANTHER" id="PTHR35861:SF1">
    <property type="entry name" value="PHAGE TAIL SHEATH PROTEIN"/>
    <property type="match status" value="1"/>
</dbReference>
<evidence type="ECO:0000313" key="3">
    <source>
        <dbReference type="EMBL" id="MCF2872066.1"/>
    </source>
</evidence>
<dbReference type="Proteomes" id="UP001200557">
    <property type="component" value="Unassembled WGS sequence"/>
</dbReference>
<dbReference type="EMBL" id="JAKGAQ010000003">
    <property type="protein sequence ID" value="MCF2872066.1"/>
    <property type="molecule type" value="Genomic_DNA"/>
</dbReference>
<feature type="domain" description="Tail sheath protein C-terminal" evidence="2">
    <location>
        <begin position="378"/>
        <end position="483"/>
    </location>
</feature>
<accession>A0ABS9CYT5</accession>
<reference evidence="3 4" key="1">
    <citation type="submission" date="2022-01" db="EMBL/GenBank/DDBJ databases">
        <title>Octadecabacter sp. nov., isolated from a marine alga.</title>
        <authorList>
            <person name="Jin M.S."/>
            <person name="Kim H.M."/>
            <person name="Han D.M."/>
            <person name="Jung J.J."/>
            <person name="Jeon C.O."/>
        </authorList>
    </citation>
    <scope>NUCLEOTIDE SEQUENCE [LARGE SCALE GENOMIC DNA]</scope>
    <source>
        <strain evidence="3 4">G9-8</strain>
    </source>
</reference>
<dbReference type="PANTHER" id="PTHR35861">
    <property type="match status" value="1"/>
</dbReference>
<keyword evidence="4" id="KW-1185">Reference proteome</keyword>
<protein>
    <recommendedName>
        <fullName evidence="2">Tail sheath protein C-terminal domain-containing protein</fullName>
    </recommendedName>
</protein>
<sequence length="489" mass="53629">MVQYKKPGVYIQEKNAFPDTFVPAPTSVPVFIGYTQFAKSGTTDLTNIPKKISSFAEYEQCFGGDAPMTVTQGATPDQITCTSPFLMHRGMRLFYGNGGDTCYIISVGSYVDKDLNPLLPDKTALIDALHSLVKTPEPTMVVTPDTALMTLAEWGDVAKAVLAHCANQQDRIAILDLVNGTQKFGLPDAIDPVRDFHETVGEIGLDYGTAYYPWVNTSLAELDDITFLQLSDDFKKSLQKDVLAEAKDQTPHNAMLEELANYITNVRSLPRAKSAHTALIQASTTYKDTMKKVLAAVNVMPPSTAMAGIINFTDTTVGPWNAPVDTSINFVLSPTVDMTSGEQQTLNTPLNGKAVNAIRSFMDRGVLVWGARTLDGNSQNWRYISVRRMVILVKRWVRTACEPFVFAANDAQTWTTLKAIIENFLTSLWKLGAFSGGTAKEAFSVEVGLGSTMTSDDIQNGYLKITVLLANTHPAEFITLTFTQEMQKP</sequence>
<evidence type="ECO:0000313" key="4">
    <source>
        <dbReference type="Proteomes" id="UP001200557"/>
    </source>
</evidence>
<comment type="caution">
    <text evidence="3">The sequence shown here is derived from an EMBL/GenBank/DDBJ whole genome shotgun (WGS) entry which is preliminary data.</text>
</comment>
<dbReference type="RefSeq" id="WP_235226392.1">
    <property type="nucleotide sequence ID" value="NZ_JAKGAQ010000003.1"/>
</dbReference>
<proteinExistence type="inferred from homology"/>
<dbReference type="InterPro" id="IPR020287">
    <property type="entry name" value="Tail_sheath_C"/>
</dbReference>